<evidence type="ECO:0000313" key="2">
    <source>
        <dbReference type="WBParaSite" id="nRc.2.0.1.t40670-RA"/>
    </source>
</evidence>
<keyword evidence="1" id="KW-1185">Reference proteome</keyword>
<organism evidence="1 2">
    <name type="scientific">Romanomermis culicivorax</name>
    <name type="common">Nematode worm</name>
    <dbReference type="NCBI Taxonomy" id="13658"/>
    <lineage>
        <taxon>Eukaryota</taxon>
        <taxon>Metazoa</taxon>
        <taxon>Ecdysozoa</taxon>
        <taxon>Nematoda</taxon>
        <taxon>Enoplea</taxon>
        <taxon>Dorylaimia</taxon>
        <taxon>Mermithida</taxon>
        <taxon>Mermithoidea</taxon>
        <taxon>Mermithidae</taxon>
        <taxon>Romanomermis</taxon>
    </lineage>
</organism>
<dbReference type="WBParaSite" id="nRc.2.0.1.t40670-RA">
    <property type="protein sequence ID" value="nRc.2.0.1.t40670-RA"/>
    <property type="gene ID" value="nRc.2.0.1.g40670"/>
</dbReference>
<dbReference type="Proteomes" id="UP000887565">
    <property type="component" value="Unplaced"/>
</dbReference>
<protein>
    <submittedName>
        <fullName evidence="2">Uncharacterized protein</fullName>
    </submittedName>
</protein>
<sequence>MKTEIPREMNIIQIESEEENVSETDTTPQTPMVKRKTSITLLSNSLSHSTQHIDWTKEDEYIAKNALIKTMSLKDLSKEEDVKSQMVALKIIPIRHKLARPR</sequence>
<dbReference type="AlphaFoldDB" id="A0A915KRF3"/>
<reference evidence="2" key="1">
    <citation type="submission" date="2022-11" db="UniProtKB">
        <authorList>
            <consortium name="WormBaseParasite"/>
        </authorList>
    </citation>
    <scope>IDENTIFICATION</scope>
</reference>
<name>A0A915KRF3_ROMCU</name>
<evidence type="ECO:0000313" key="1">
    <source>
        <dbReference type="Proteomes" id="UP000887565"/>
    </source>
</evidence>
<proteinExistence type="predicted"/>
<accession>A0A915KRF3</accession>